<dbReference type="Gramene" id="Pp3c7_24850V3.1">
    <property type="protein sequence ID" value="PAC:32924097.CDS.1"/>
    <property type="gene ID" value="Pp3c7_24850"/>
</dbReference>
<dbReference type="InParanoid" id="A0A2K1KCZ6"/>
<reference evidence="1 3" key="2">
    <citation type="journal article" date="2018" name="Plant J.">
        <title>The Physcomitrella patens chromosome-scale assembly reveals moss genome structure and evolution.</title>
        <authorList>
            <person name="Lang D."/>
            <person name="Ullrich K.K."/>
            <person name="Murat F."/>
            <person name="Fuchs J."/>
            <person name="Jenkins J."/>
            <person name="Haas F.B."/>
            <person name="Piednoel M."/>
            <person name="Gundlach H."/>
            <person name="Van Bel M."/>
            <person name="Meyberg R."/>
            <person name="Vives C."/>
            <person name="Morata J."/>
            <person name="Symeonidi A."/>
            <person name="Hiss M."/>
            <person name="Muchero W."/>
            <person name="Kamisugi Y."/>
            <person name="Saleh O."/>
            <person name="Blanc G."/>
            <person name="Decker E.L."/>
            <person name="van Gessel N."/>
            <person name="Grimwood J."/>
            <person name="Hayes R.D."/>
            <person name="Graham S.W."/>
            <person name="Gunter L.E."/>
            <person name="McDaniel S.F."/>
            <person name="Hoernstein S.N.W."/>
            <person name="Larsson A."/>
            <person name="Li F.W."/>
            <person name="Perroud P.F."/>
            <person name="Phillips J."/>
            <person name="Ranjan P."/>
            <person name="Rokshar D.S."/>
            <person name="Rothfels C.J."/>
            <person name="Schneider L."/>
            <person name="Shu S."/>
            <person name="Stevenson D.W."/>
            <person name="Thummler F."/>
            <person name="Tillich M."/>
            <person name="Villarreal Aguilar J.C."/>
            <person name="Widiez T."/>
            <person name="Wong G.K."/>
            <person name="Wymore A."/>
            <person name="Zhang Y."/>
            <person name="Zimmer A.D."/>
            <person name="Quatrano R.S."/>
            <person name="Mayer K.F.X."/>
            <person name="Goodstein D."/>
            <person name="Casacuberta J.M."/>
            <person name="Vandepoele K."/>
            <person name="Reski R."/>
            <person name="Cuming A.C."/>
            <person name="Tuskan G.A."/>
            <person name="Maumus F."/>
            <person name="Salse J."/>
            <person name="Schmutz J."/>
            <person name="Rensing S.A."/>
        </authorList>
    </citation>
    <scope>NUCLEOTIDE SEQUENCE [LARGE SCALE GENOMIC DNA]</scope>
    <source>
        <strain evidence="2 3">cv. Gransden 2004</strain>
    </source>
</reference>
<accession>A0A2K1KCZ6</accession>
<dbReference type="EMBL" id="ABEU02000007">
    <property type="protein sequence ID" value="PNR51641.1"/>
    <property type="molecule type" value="Genomic_DNA"/>
</dbReference>
<dbReference type="Proteomes" id="UP000006727">
    <property type="component" value="Chromosome 7"/>
</dbReference>
<evidence type="ECO:0000313" key="2">
    <source>
        <dbReference type="EnsemblPlants" id="PAC:32924097.CDS.1"/>
    </source>
</evidence>
<organism evidence="1">
    <name type="scientific">Physcomitrium patens</name>
    <name type="common">Spreading-leaved earth moss</name>
    <name type="synonym">Physcomitrella patens</name>
    <dbReference type="NCBI Taxonomy" id="3218"/>
    <lineage>
        <taxon>Eukaryota</taxon>
        <taxon>Viridiplantae</taxon>
        <taxon>Streptophyta</taxon>
        <taxon>Embryophyta</taxon>
        <taxon>Bryophyta</taxon>
        <taxon>Bryophytina</taxon>
        <taxon>Bryopsida</taxon>
        <taxon>Funariidae</taxon>
        <taxon>Funariales</taxon>
        <taxon>Funariaceae</taxon>
        <taxon>Physcomitrium</taxon>
    </lineage>
</organism>
<dbReference type="AlphaFoldDB" id="A0A2K1KCZ6"/>
<dbReference type="EnsemblPlants" id="Pp3c7_24850V3.2">
    <property type="protein sequence ID" value="PAC:32924098.CDS.1"/>
    <property type="gene ID" value="Pp3c7_24850"/>
</dbReference>
<sequence>MSIDKSTIVNSLFRFFLSGGLKANAAVARGGLMPYCWRYGRTAAKLLCHSRLFL</sequence>
<name>A0A2K1KCZ6_PHYPA</name>
<dbReference type="PaxDb" id="3218-PP1S97_34V6.1"/>
<evidence type="ECO:0000313" key="3">
    <source>
        <dbReference type="Proteomes" id="UP000006727"/>
    </source>
</evidence>
<protein>
    <submittedName>
        <fullName evidence="1 2">Uncharacterized protein</fullName>
    </submittedName>
</protein>
<evidence type="ECO:0000313" key="1">
    <source>
        <dbReference type="EMBL" id="PNR51641.1"/>
    </source>
</evidence>
<dbReference type="Gramene" id="Pp3c7_24850V3.2">
    <property type="protein sequence ID" value="PAC:32924098.CDS.1"/>
    <property type="gene ID" value="Pp3c7_24850"/>
</dbReference>
<keyword evidence="3" id="KW-1185">Reference proteome</keyword>
<dbReference type="EnsemblPlants" id="Pp3c7_24850V3.1">
    <property type="protein sequence ID" value="PAC:32924097.CDS.1"/>
    <property type="gene ID" value="Pp3c7_24850"/>
</dbReference>
<proteinExistence type="predicted"/>
<reference evidence="1 3" key="1">
    <citation type="journal article" date="2008" name="Science">
        <title>The Physcomitrella genome reveals evolutionary insights into the conquest of land by plants.</title>
        <authorList>
            <person name="Rensing S."/>
            <person name="Lang D."/>
            <person name="Zimmer A."/>
            <person name="Terry A."/>
            <person name="Salamov A."/>
            <person name="Shapiro H."/>
            <person name="Nishiyama T."/>
            <person name="Perroud P.-F."/>
            <person name="Lindquist E."/>
            <person name="Kamisugi Y."/>
            <person name="Tanahashi T."/>
            <person name="Sakakibara K."/>
            <person name="Fujita T."/>
            <person name="Oishi K."/>
            <person name="Shin-I T."/>
            <person name="Kuroki Y."/>
            <person name="Toyoda A."/>
            <person name="Suzuki Y."/>
            <person name="Hashimoto A."/>
            <person name="Yamaguchi K."/>
            <person name="Sugano A."/>
            <person name="Kohara Y."/>
            <person name="Fujiyama A."/>
            <person name="Anterola A."/>
            <person name="Aoki S."/>
            <person name="Ashton N."/>
            <person name="Barbazuk W.B."/>
            <person name="Barker E."/>
            <person name="Bennetzen J."/>
            <person name="Bezanilla M."/>
            <person name="Blankenship R."/>
            <person name="Cho S.H."/>
            <person name="Dutcher S."/>
            <person name="Estelle M."/>
            <person name="Fawcett J.A."/>
            <person name="Gundlach H."/>
            <person name="Hanada K."/>
            <person name="Heyl A."/>
            <person name="Hicks K.A."/>
            <person name="Hugh J."/>
            <person name="Lohr M."/>
            <person name="Mayer K."/>
            <person name="Melkozernov A."/>
            <person name="Murata T."/>
            <person name="Nelson D."/>
            <person name="Pils B."/>
            <person name="Prigge M."/>
            <person name="Reiss B."/>
            <person name="Renner T."/>
            <person name="Rombauts S."/>
            <person name="Rushton P."/>
            <person name="Sanderfoot A."/>
            <person name="Schween G."/>
            <person name="Shiu S.-H."/>
            <person name="Stueber K."/>
            <person name="Theodoulou F.L."/>
            <person name="Tu H."/>
            <person name="Van de Peer Y."/>
            <person name="Verrier P.J."/>
            <person name="Waters E."/>
            <person name="Wood A."/>
            <person name="Yang L."/>
            <person name="Cove D."/>
            <person name="Cuming A."/>
            <person name="Hasebe M."/>
            <person name="Lucas S."/>
            <person name="Mishler D.B."/>
            <person name="Reski R."/>
            <person name="Grigoriev I."/>
            <person name="Quatrano R.S."/>
            <person name="Boore J.L."/>
        </authorList>
    </citation>
    <scope>NUCLEOTIDE SEQUENCE [LARGE SCALE GENOMIC DNA]</scope>
    <source>
        <strain evidence="2 3">cv. Gransden 2004</strain>
    </source>
</reference>
<reference evidence="2" key="3">
    <citation type="submission" date="2020-12" db="UniProtKB">
        <authorList>
            <consortium name="EnsemblPlants"/>
        </authorList>
    </citation>
    <scope>IDENTIFICATION</scope>
</reference>
<gene>
    <name evidence="1" type="ORF">PHYPA_010828</name>
</gene>